<dbReference type="RefSeq" id="WP_204720406.1">
    <property type="nucleotide sequence ID" value="NZ_JACSNR010000004.1"/>
</dbReference>
<evidence type="ECO:0000256" key="3">
    <source>
        <dbReference type="ARBA" id="ARBA00008725"/>
    </source>
</evidence>
<feature type="signal peptide" evidence="9">
    <location>
        <begin position="1"/>
        <end position="19"/>
    </location>
</feature>
<evidence type="ECO:0000256" key="5">
    <source>
        <dbReference type="ARBA" id="ARBA00022592"/>
    </source>
</evidence>
<gene>
    <name evidence="11" type="ORF">H9X81_05470</name>
</gene>
<feature type="chain" id="PRO_5046502558" evidence="9">
    <location>
        <begin position="20"/>
        <end position="290"/>
    </location>
</feature>
<comment type="caution">
    <text evidence="11">The sequence shown here is derived from an EMBL/GenBank/DDBJ whole genome shotgun (WGS) entry which is preliminary data.</text>
</comment>
<feature type="domain" description="PBP" evidence="10">
    <location>
        <begin position="175"/>
        <end position="288"/>
    </location>
</feature>
<evidence type="ECO:0000256" key="1">
    <source>
        <dbReference type="ARBA" id="ARBA00002841"/>
    </source>
</evidence>
<evidence type="ECO:0000313" key="12">
    <source>
        <dbReference type="Proteomes" id="UP000724149"/>
    </source>
</evidence>
<keyword evidence="12" id="KW-1185">Reference proteome</keyword>
<comment type="subunit">
    <text evidence="4">The complex is composed of two ATP-binding proteins (PstB), two transmembrane proteins (PstC and PstA) and a solute-binding protein (PstS).</text>
</comment>
<comment type="subcellular location">
    <subcellularLocation>
        <location evidence="2">Cell membrane</location>
        <topology evidence="2">Lipid-anchor</topology>
    </subcellularLocation>
</comment>
<evidence type="ECO:0000256" key="4">
    <source>
        <dbReference type="ARBA" id="ARBA00011529"/>
    </source>
</evidence>
<dbReference type="InterPro" id="IPR024370">
    <property type="entry name" value="PBP_domain"/>
</dbReference>
<dbReference type="InterPro" id="IPR050811">
    <property type="entry name" value="Phosphate_ABC_transporter"/>
</dbReference>
<evidence type="ECO:0000256" key="2">
    <source>
        <dbReference type="ARBA" id="ARBA00004193"/>
    </source>
</evidence>
<evidence type="ECO:0000256" key="8">
    <source>
        <dbReference type="ARBA" id="ARBA00023288"/>
    </source>
</evidence>
<dbReference type="PANTHER" id="PTHR30570:SF1">
    <property type="entry name" value="PHOSPHATE-BINDING PROTEIN PSTS"/>
    <property type="match status" value="1"/>
</dbReference>
<dbReference type="SUPFAM" id="SSF53850">
    <property type="entry name" value="Periplasmic binding protein-like II"/>
    <property type="match status" value="2"/>
</dbReference>
<comment type="similarity">
    <text evidence="3">Belongs to the PstS family.</text>
</comment>
<name>A0ABS2GKX4_9FIRM</name>
<dbReference type="PANTHER" id="PTHR30570">
    <property type="entry name" value="PERIPLASMIC PHOSPHATE BINDING COMPONENT OF PHOSPHATE ABC TRANSPORTER"/>
    <property type="match status" value="1"/>
</dbReference>
<evidence type="ECO:0000256" key="6">
    <source>
        <dbReference type="ARBA" id="ARBA00022729"/>
    </source>
</evidence>
<proteinExistence type="inferred from homology"/>
<keyword evidence="6 9" id="KW-0732">Signal</keyword>
<protein>
    <submittedName>
        <fullName evidence="11">Extracellular solute-binding protein</fullName>
    </submittedName>
</protein>
<dbReference type="PROSITE" id="PS51257">
    <property type="entry name" value="PROKAR_LIPOPROTEIN"/>
    <property type="match status" value="1"/>
</dbReference>
<evidence type="ECO:0000259" key="10">
    <source>
        <dbReference type="Pfam" id="PF12849"/>
    </source>
</evidence>
<evidence type="ECO:0000256" key="9">
    <source>
        <dbReference type="SAM" id="SignalP"/>
    </source>
</evidence>
<dbReference type="Gene3D" id="3.40.190.10">
    <property type="entry name" value="Periplasmic binding protein-like II"/>
    <property type="match status" value="3"/>
</dbReference>
<dbReference type="Proteomes" id="UP000724149">
    <property type="component" value="Unassembled WGS sequence"/>
</dbReference>
<dbReference type="EMBL" id="JACSNR010000004">
    <property type="protein sequence ID" value="MBM6923140.1"/>
    <property type="molecule type" value="Genomic_DNA"/>
</dbReference>
<keyword evidence="8" id="KW-0449">Lipoprotein</keyword>
<reference evidence="11 12" key="1">
    <citation type="journal article" date="2021" name="Sci. Rep.">
        <title>The distribution of antibiotic resistance genes in chicken gut microbiota commensals.</title>
        <authorList>
            <person name="Juricova H."/>
            <person name="Matiasovicova J."/>
            <person name="Kubasova T."/>
            <person name="Cejkova D."/>
            <person name="Rychlik I."/>
        </authorList>
    </citation>
    <scope>NUCLEOTIDE SEQUENCE [LARGE SCALE GENOMIC DNA]</scope>
    <source>
        <strain evidence="11 12">An564</strain>
    </source>
</reference>
<feature type="domain" description="PBP" evidence="10">
    <location>
        <begin position="34"/>
        <end position="153"/>
    </location>
</feature>
<dbReference type="Pfam" id="PF12849">
    <property type="entry name" value="PBP_like_2"/>
    <property type="match status" value="2"/>
</dbReference>
<comment type="function">
    <text evidence="1">Part of the ABC transporter complex PstSACB involved in phosphate import.</text>
</comment>
<organism evidence="11 12">
    <name type="scientific">Hydrogenoanaerobacterium saccharovorans</name>
    <dbReference type="NCBI Taxonomy" id="474960"/>
    <lineage>
        <taxon>Bacteria</taxon>
        <taxon>Bacillati</taxon>
        <taxon>Bacillota</taxon>
        <taxon>Clostridia</taxon>
        <taxon>Eubacteriales</taxon>
        <taxon>Oscillospiraceae</taxon>
        <taxon>Hydrogenoanaerobacterium</taxon>
    </lineage>
</organism>
<evidence type="ECO:0000313" key="11">
    <source>
        <dbReference type="EMBL" id="MBM6923140.1"/>
    </source>
</evidence>
<evidence type="ECO:0000256" key="7">
    <source>
        <dbReference type="ARBA" id="ARBA00023139"/>
    </source>
</evidence>
<sequence>MKKFAAIFMCAALAVGALSGCSSNENSSTADNSTAGNPISVVTREDGSGTRGAFVELFGIEDADGNDAITQSAEISNSTSVVMTTVAGNPDAIGYISLGSLNNTVKALEIDGVAATVENINNGTYKVYRPFNIATKEGLSETAQDFVNFIMSEQGQAIVAEEGYISVENSGSYTPSGKTGTVTVSGSSSVTPVMQVLKEEYEALNPDVTIELQQSDSTTGVNDAIAGTSDIGMASRALKDSELEQGVVGTVIANDGIAVIVNNESTVTGLTSEQVKGIYMGELTNWSEVA</sequence>
<keyword evidence="5" id="KW-0813">Transport</keyword>
<keyword evidence="7" id="KW-0564">Palmitate</keyword>
<accession>A0ABS2GKX4</accession>
<keyword evidence="5" id="KW-0592">Phosphate transport</keyword>